<comment type="subcellular location">
    <subcellularLocation>
        <location evidence="2 11">Cytoplasm</location>
    </subcellularLocation>
</comment>
<comment type="pathway">
    <text evidence="3 11">Carbohydrate degradation; pentose phosphate pathway; D-glyceraldehyde 3-phosphate and beta-D-fructose 6-phosphate from D-ribose 5-phosphate and D-xylulose 5-phosphate (non-oxidative stage): step 2/3.</text>
</comment>
<dbReference type="PANTHER" id="PTHR10683">
    <property type="entry name" value="TRANSALDOLASE"/>
    <property type="match status" value="1"/>
</dbReference>
<evidence type="ECO:0000313" key="12">
    <source>
        <dbReference type="EMBL" id="MFC4336276.1"/>
    </source>
</evidence>
<dbReference type="InterPro" id="IPR004732">
    <property type="entry name" value="Transaldolase_2"/>
</dbReference>
<evidence type="ECO:0000256" key="2">
    <source>
        <dbReference type="ARBA" id="ARBA00004496"/>
    </source>
</evidence>
<dbReference type="Pfam" id="PF00923">
    <property type="entry name" value="TAL_FSA"/>
    <property type="match status" value="1"/>
</dbReference>
<dbReference type="NCBIfam" id="NF002881">
    <property type="entry name" value="PRK03343.1"/>
    <property type="match status" value="1"/>
</dbReference>
<dbReference type="Proteomes" id="UP001595823">
    <property type="component" value="Unassembled WGS sequence"/>
</dbReference>
<feature type="active site" description="Schiff-base intermediate with substrate" evidence="11">
    <location>
        <position position="142"/>
    </location>
</feature>
<evidence type="ECO:0000256" key="7">
    <source>
        <dbReference type="ARBA" id="ARBA00022679"/>
    </source>
</evidence>
<dbReference type="InterPro" id="IPR018225">
    <property type="entry name" value="Transaldolase_AS"/>
</dbReference>
<dbReference type="PIRSF" id="PIRSF036915">
    <property type="entry name" value="Trnald_Bac_Plnt"/>
    <property type="match status" value="1"/>
</dbReference>
<evidence type="ECO:0000313" key="13">
    <source>
        <dbReference type="Proteomes" id="UP001595823"/>
    </source>
</evidence>
<protein>
    <recommendedName>
        <fullName evidence="5 11">Transaldolase</fullName>
        <ecNumber evidence="5 11">2.2.1.2</ecNumber>
    </recommendedName>
</protein>
<evidence type="ECO:0000256" key="6">
    <source>
        <dbReference type="ARBA" id="ARBA00022490"/>
    </source>
</evidence>
<dbReference type="RefSeq" id="WP_380622021.1">
    <property type="nucleotide sequence ID" value="NZ_JBHSDK010000018.1"/>
</dbReference>
<dbReference type="PROSITE" id="PS01054">
    <property type="entry name" value="TRANSALDOLASE_1"/>
    <property type="match status" value="1"/>
</dbReference>
<organism evidence="12 13">
    <name type="scientific">Salininema proteolyticum</name>
    <dbReference type="NCBI Taxonomy" id="1607685"/>
    <lineage>
        <taxon>Bacteria</taxon>
        <taxon>Bacillati</taxon>
        <taxon>Actinomycetota</taxon>
        <taxon>Actinomycetes</taxon>
        <taxon>Glycomycetales</taxon>
        <taxon>Glycomycetaceae</taxon>
        <taxon>Salininema</taxon>
    </lineage>
</organism>
<keyword evidence="6 11" id="KW-0963">Cytoplasm</keyword>
<dbReference type="CDD" id="cd00955">
    <property type="entry name" value="Transaldolase_like"/>
    <property type="match status" value="1"/>
</dbReference>
<keyword evidence="8 11" id="KW-0570">Pentose shunt</keyword>
<evidence type="ECO:0000256" key="3">
    <source>
        <dbReference type="ARBA" id="ARBA00004857"/>
    </source>
</evidence>
<dbReference type="InterPro" id="IPR001585">
    <property type="entry name" value="TAL/FSA"/>
</dbReference>
<evidence type="ECO:0000256" key="1">
    <source>
        <dbReference type="ARBA" id="ARBA00003518"/>
    </source>
</evidence>
<dbReference type="Gene3D" id="3.20.20.70">
    <property type="entry name" value="Aldolase class I"/>
    <property type="match status" value="1"/>
</dbReference>
<evidence type="ECO:0000256" key="10">
    <source>
        <dbReference type="ARBA" id="ARBA00048810"/>
    </source>
</evidence>
<dbReference type="InterPro" id="IPR013785">
    <property type="entry name" value="Aldolase_TIM"/>
</dbReference>
<comment type="catalytic activity">
    <reaction evidence="10 11">
        <text>D-sedoheptulose 7-phosphate + D-glyceraldehyde 3-phosphate = D-erythrose 4-phosphate + beta-D-fructose 6-phosphate</text>
        <dbReference type="Rhea" id="RHEA:17053"/>
        <dbReference type="ChEBI" id="CHEBI:16897"/>
        <dbReference type="ChEBI" id="CHEBI:57483"/>
        <dbReference type="ChEBI" id="CHEBI:57634"/>
        <dbReference type="ChEBI" id="CHEBI:59776"/>
        <dbReference type="EC" id="2.2.1.2"/>
    </reaction>
</comment>
<reference evidence="13" key="1">
    <citation type="journal article" date="2019" name="Int. J. Syst. Evol. Microbiol.">
        <title>The Global Catalogue of Microorganisms (GCM) 10K type strain sequencing project: providing services to taxonomists for standard genome sequencing and annotation.</title>
        <authorList>
            <consortium name="The Broad Institute Genomics Platform"/>
            <consortium name="The Broad Institute Genome Sequencing Center for Infectious Disease"/>
            <person name="Wu L."/>
            <person name="Ma J."/>
        </authorList>
    </citation>
    <scope>NUCLEOTIDE SEQUENCE [LARGE SCALE GENOMIC DNA]</scope>
    <source>
        <strain evidence="13">IBRC-M 10908</strain>
    </source>
</reference>
<evidence type="ECO:0000256" key="11">
    <source>
        <dbReference type="HAMAP-Rule" id="MF_00493"/>
    </source>
</evidence>
<comment type="caution">
    <text evidence="12">The sequence shown here is derived from an EMBL/GenBank/DDBJ whole genome shotgun (WGS) entry which is preliminary data.</text>
</comment>
<keyword evidence="9 11" id="KW-0704">Schiff base</keyword>
<dbReference type="NCBIfam" id="TIGR00876">
    <property type="entry name" value="tal_mycobact"/>
    <property type="match status" value="1"/>
</dbReference>
<dbReference type="GO" id="GO:0004801">
    <property type="term" value="F:transaldolase activity"/>
    <property type="evidence" value="ECO:0007669"/>
    <property type="project" value="UniProtKB-EC"/>
</dbReference>
<comment type="similarity">
    <text evidence="4 11">Belongs to the transaldolase family. Type 2 subfamily.</text>
</comment>
<name>A0ABV8U0E6_9ACTN</name>
<accession>A0ABV8U0E6</accession>
<keyword evidence="13" id="KW-1185">Reference proteome</keyword>
<dbReference type="EMBL" id="JBHSDK010000018">
    <property type="protein sequence ID" value="MFC4336276.1"/>
    <property type="molecule type" value="Genomic_DNA"/>
</dbReference>
<dbReference type="PANTHER" id="PTHR10683:SF31">
    <property type="entry name" value="TRANSALDOLASE"/>
    <property type="match status" value="1"/>
</dbReference>
<evidence type="ECO:0000256" key="8">
    <source>
        <dbReference type="ARBA" id="ARBA00023126"/>
    </source>
</evidence>
<sequence>MAANKNLAALSYEGVSVWLDDISRTRLESGNLAELIADNSVVGVTSNPAIFSKAISQGDGYTGQLKDLAVRGVSAEAAVRTMTAFDIRWACDVLRTVYDTTGGVDGRVSLEVDPRSAYDTEKTIAEARYLWWLVDRPNLMIKIPATKEGLPAITAALAEGISVNVTLIFSLERYREVIDAYMAGLEKALENGRDVSRIKSVASFFVSRVDSEIDKRLDAIGSDEAKALKGRAAVANARLAYKEYEDAFATDRWTRVAERGATAQRPLWASTSVKNPDYRDVMYVEDLVAGNTVNTMPEDTLEAFADHGEAVSGTVTPHYADAADVLLRLEELGVDYADVVRKLEDEGVQKFIDPWNDLLAQVQTELDKQRS</sequence>
<evidence type="ECO:0000256" key="4">
    <source>
        <dbReference type="ARBA" id="ARBA00008426"/>
    </source>
</evidence>
<comment type="function">
    <text evidence="1 11">Transaldolase is important for the balance of metabolites in the pentose-phosphate pathway.</text>
</comment>
<dbReference type="EC" id="2.2.1.2" evidence="5 11"/>
<dbReference type="HAMAP" id="MF_00493">
    <property type="entry name" value="Transaldolase_2"/>
    <property type="match status" value="1"/>
</dbReference>
<gene>
    <name evidence="11 12" type="primary">tal</name>
    <name evidence="12" type="ORF">ACFPET_13800</name>
</gene>
<dbReference type="SUPFAM" id="SSF51569">
    <property type="entry name" value="Aldolase"/>
    <property type="match status" value="1"/>
</dbReference>
<evidence type="ECO:0000256" key="5">
    <source>
        <dbReference type="ARBA" id="ARBA00013151"/>
    </source>
</evidence>
<keyword evidence="7 11" id="KW-0808">Transferase</keyword>
<proteinExistence type="inferred from homology"/>
<evidence type="ECO:0000256" key="9">
    <source>
        <dbReference type="ARBA" id="ARBA00023270"/>
    </source>
</evidence>